<organism evidence="2 3">
    <name type="scientific">Canavalia gladiata</name>
    <name type="common">Sword bean</name>
    <name type="synonym">Dolichos gladiatus</name>
    <dbReference type="NCBI Taxonomy" id="3824"/>
    <lineage>
        <taxon>Eukaryota</taxon>
        <taxon>Viridiplantae</taxon>
        <taxon>Streptophyta</taxon>
        <taxon>Embryophyta</taxon>
        <taxon>Tracheophyta</taxon>
        <taxon>Spermatophyta</taxon>
        <taxon>Magnoliopsida</taxon>
        <taxon>eudicotyledons</taxon>
        <taxon>Gunneridae</taxon>
        <taxon>Pentapetalae</taxon>
        <taxon>rosids</taxon>
        <taxon>fabids</taxon>
        <taxon>Fabales</taxon>
        <taxon>Fabaceae</taxon>
        <taxon>Papilionoideae</taxon>
        <taxon>50 kb inversion clade</taxon>
        <taxon>NPAAA clade</taxon>
        <taxon>indigoferoid/millettioid clade</taxon>
        <taxon>Phaseoleae</taxon>
        <taxon>Canavalia</taxon>
    </lineage>
</organism>
<keyword evidence="1" id="KW-0472">Membrane</keyword>
<name>A0AAN9R414_CANGL</name>
<accession>A0AAN9R414</accession>
<evidence type="ECO:0000313" key="2">
    <source>
        <dbReference type="EMBL" id="KAK7361505.1"/>
    </source>
</evidence>
<keyword evidence="1" id="KW-1133">Transmembrane helix</keyword>
<proteinExistence type="predicted"/>
<dbReference type="EMBL" id="JAYMYQ010000001">
    <property type="protein sequence ID" value="KAK7361505.1"/>
    <property type="molecule type" value="Genomic_DNA"/>
</dbReference>
<evidence type="ECO:0008006" key="4">
    <source>
        <dbReference type="Google" id="ProtNLM"/>
    </source>
</evidence>
<keyword evidence="1" id="KW-0812">Transmembrane</keyword>
<sequence length="220" mass="24380">MSRGLAFPSQRVADSVMGTLILAFCYEEFSVHLLYSPNCRPRLCHTTVGSDQDWVLCFAFVRVPKESPDRADGRARSRSSFVSRGGLPFVSLLSLMRPSHGMHPLRVPLVLFIFVGVGSPPPALIQYWLRSPVLVLALPPLPCWIWSVARVGTGTLFLVETFVTLALRVRSCMALCELPKRIGLTLLCFPSMASVRVRSRLPLSPVPKMVESKTERGSPD</sequence>
<reference evidence="2 3" key="1">
    <citation type="submission" date="2024-01" db="EMBL/GenBank/DDBJ databases">
        <title>The genomes of 5 underutilized Papilionoideae crops provide insights into root nodulation and disease resistanc.</title>
        <authorList>
            <person name="Jiang F."/>
        </authorList>
    </citation>
    <scope>NUCLEOTIDE SEQUENCE [LARGE SCALE GENOMIC DNA]</scope>
    <source>
        <strain evidence="2">LVBAO_FW01</strain>
        <tissue evidence="2">Leaves</tissue>
    </source>
</reference>
<evidence type="ECO:0000313" key="3">
    <source>
        <dbReference type="Proteomes" id="UP001367508"/>
    </source>
</evidence>
<protein>
    <recommendedName>
        <fullName evidence="4">Transmembrane protein</fullName>
    </recommendedName>
</protein>
<feature type="transmembrane region" description="Helical" evidence="1">
    <location>
        <begin position="144"/>
        <end position="167"/>
    </location>
</feature>
<comment type="caution">
    <text evidence="2">The sequence shown here is derived from an EMBL/GenBank/DDBJ whole genome shotgun (WGS) entry which is preliminary data.</text>
</comment>
<evidence type="ECO:0000256" key="1">
    <source>
        <dbReference type="SAM" id="Phobius"/>
    </source>
</evidence>
<feature type="transmembrane region" description="Helical" evidence="1">
    <location>
        <begin position="105"/>
        <end position="124"/>
    </location>
</feature>
<keyword evidence="3" id="KW-1185">Reference proteome</keyword>
<gene>
    <name evidence="2" type="ORF">VNO77_03573</name>
</gene>
<dbReference type="Proteomes" id="UP001367508">
    <property type="component" value="Unassembled WGS sequence"/>
</dbReference>
<dbReference type="AlphaFoldDB" id="A0AAN9R414"/>